<organism evidence="2 3">
    <name type="scientific">Actinomyces oris</name>
    <dbReference type="NCBI Taxonomy" id="544580"/>
    <lineage>
        <taxon>Bacteria</taxon>
        <taxon>Bacillati</taxon>
        <taxon>Actinomycetota</taxon>
        <taxon>Actinomycetes</taxon>
        <taxon>Actinomycetales</taxon>
        <taxon>Actinomycetaceae</taxon>
        <taxon>Actinomyces</taxon>
    </lineage>
</organism>
<feature type="transmembrane region" description="Helical" evidence="1">
    <location>
        <begin position="207"/>
        <end position="232"/>
    </location>
</feature>
<protein>
    <submittedName>
        <fullName evidence="2">Uncharacterized protein</fullName>
    </submittedName>
</protein>
<feature type="transmembrane region" description="Helical" evidence="1">
    <location>
        <begin position="166"/>
        <end position="187"/>
    </location>
</feature>
<feature type="transmembrane region" description="Helical" evidence="1">
    <location>
        <begin position="91"/>
        <end position="120"/>
    </location>
</feature>
<comment type="caution">
    <text evidence="2">The sequence shown here is derived from an EMBL/GenBank/DDBJ whole genome shotgun (WGS) entry which is preliminary data.</text>
</comment>
<reference evidence="2 3" key="1">
    <citation type="submission" date="2016-12" db="EMBL/GenBank/DDBJ databases">
        <title>Genomic comparison of strains in the 'Actinomyces naeslundii' group.</title>
        <authorList>
            <person name="Mughal S.R."/>
            <person name="Do T."/>
            <person name="Gilbert S.C."/>
            <person name="Witherden E.A."/>
            <person name="Didelot X."/>
            <person name="Beighton D."/>
        </authorList>
    </citation>
    <scope>NUCLEOTIDE SEQUENCE [LARGE SCALE GENOMIC DNA]</scope>
    <source>
        <strain evidence="2 3">P6N</strain>
    </source>
</reference>
<keyword evidence="1" id="KW-1133">Transmembrane helix</keyword>
<evidence type="ECO:0000256" key="1">
    <source>
        <dbReference type="SAM" id="Phobius"/>
    </source>
</evidence>
<dbReference type="EMBL" id="MSKL01000014">
    <property type="protein sequence ID" value="OLO49589.1"/>
    <property type="molecule type" value="Genomic_DNA"/>
</dbReference>
<evidence type="ECO:0000313" key="3">
    <source>
        <dbReference type="Proteomes" id="UP000186394"/>
    </source>
</evidence>
<proteinExistence type="predicted"/>
<feature type="transmembrane region" description="Helical" evidence="1">
    <location>
        <begin position="46"/>
        <end position="70"/>
    </location>
</feature>
<accession>A0A1Q8VNC9</accession>
<name>A0A1Q8VNC9_9ACTO</name>
<feature type="transmembrane region" description="Helical" evidence="1">
    <location>
        <begin position="239"/>
        <end position="258"/>
    </location>
</feature>
<evidence type="ECO:0000313" key="2">
    <source>
        <dbReference type="EMBL" id="OLO49589.1"/>
    </source>
</evidence>
<gene>
    <name evidence="2" type="ORF">BKH28_06555</name>
</gene>
<keyword evidence="1" id="KW-0472">Membrane</keyword>
<feature type="transmembrane region" description="Helical" evidence="1">
    <location>
        <begin position="21"/>
        <end position="40"/>
    </location>
</feature>
<feature type="transmembrane region" description="Helical" evidence="1">
    <location>
        <begin position="132"/>
        <end position="154"/>
    </location>
</feature>
<keyword evidence="1" id="KW-0812">Transmembrane</keyword>
<dbReference type="Proteomes" id="UP000186394">
    <property type="component" value="Unassembled WGS sequence"/>
</dbReference>
<sequence length="412" mass="44323">MVVDRVPRPLWQYMLTCMATRYWGPCLLLIIVLNSFGRSWHWEFEWLWAVETLTFSSIFIVPLCAGVSAFEASRLATARDLISVAPRGVRAVLSIVVIVWSVAVASVLLSLVLVGGWVLHRTAGLLPRWSDLVSLVPLFLLIALGCSVGALAGWRFPAKVTPGLTATGAFGLMMMGYVIGNGSLSGLVSTGGASGSLIGLKVSLRLIAWQSALYLSLTLLASCLIGACVLVMSRRFRTCAVLSAVAVAASVVGVLGAGERYTSDPSSQLVCEGGHPEICLVRGYDGRAHDVRAVLTPYYQALEAAGVEVPDRVVQGTGESSQDLLVIDSSDVVSPNDQTLRNSFIHSLSDNKCPTWGGDRENDPLPVIWDWFSVRVKGEAPYAGSGVDLASMTTDQQDSLLRESIHRLQQCR</sequence>
<dbReference type="AlphaFoldDB" id="A0A1Q8VNC9"/>